<dbReference type="Proteomes" id="UP000323505">
    <property type="component" value="Unassembled WGS sequence"/>
</dbReference>
<dbReference type="EMBL" id="VSRQ01000010">
    <property type="protein sequence ID" value="TYK43635.1"/>
    <property type="molecule type" value="Genomic_DNA"/>
</dbReference>
<organism evidence="1 2">
    <name type="scientific">Actinomadura decatromicini</name>
    <dbReference type="NCBI Taxonomy" id="2604572"/>
    <lineage>
        <taxon>Bacteria</taxon>
        <taxon>Bacillati</taxon>
        <taxon>Actinomycetota</taxon>
        <taxon>Actinomycetes</taxon>
        <taxon>Streptosporangiales</taxon>
        <taxon>Thermomonosporaceae</taxon>
        <taxon>Actinomadura</taxon>
    </lineage>
</organism>
<evidence type="ECO:0008006" key="3">
    <source>
        <dbReference type="Google" id="ProtNLM"/>
    </source>
</evidence>
<dbReference type="AlphaFoldDB" id="A0A5D3F8F3"/>
<evidence type="ECO:0000313" key="2">
    <source>
        <dbReference type="Proteomes" id="UP000323505"/>
    </source>
</evidence>
<evidence type="ECO:0000313" key="1">
    <source>
        <dbReference type="EMBL" id="TYK43635.1"/>
    </source>
</evidence>
<gene>
    <name evidence="1" type="ORF">FXF68_36385</name>
</gene>
<comment type="caution">
    <text evidence="1">The sequence shown here is derived from an EMBL/GenBank/DDBJ whole genome shotgun (WGS) entry which is preliminary data.</text>
</comment>
<name>A0A5D3F8F3_9ACTN</name>
<proteinExistence type="predicted"/>
<sequence length="131" mass="13941">MATEFPLRLPTGWVVLPTIGDVRVAALPRGDGERPVGVLTVTAGQGNAGDPLCDAWRETGVLVLDDEPVRCRGGVSARRLLTAHTQNGRALTSEIWFVEGDRPAVLCAAVEASRYAGLAPAIGRSMRSYSR</sequence>
<dbReference type="RefSeq" id="WP_187438296.1">
    <property type="nucleotide sequence ID" value="NZ_VSRQ01000010.1"/>
</dbReference>
<protein>
    <recommendedName>
        <fullName evidence="3">Serine/threonine protein kinase</fullName>
    </recommendedName>
</protein>
<keyword evidence="2" id="KW-1185">Reference proteome</keyword>
<reference evidence="1 2" key="1">
    <citation type="submission" date="2019-08" db="EMBL/GenBank/DDBJ databases">
        <title>Actinomadura sp. nov. CYP1-5 isolated from mountain soil.</title>
        <authorList>
            <person name="Songsumanus A."/>
            <person name="Kuncharoen N."/>
            <person name="Kudo T."/>
            <person name="Yuki M."/>
            <person name="Igarashi Y."/>
            <person name="Tanasupawat S."/>
        </authorList>
    </citation>
    <scope>NUCLEOTIDE SEQUENCE [LARGE SCALE GENOMIC DNA]</scope>
    <source>
        <strain evidence="1 2">CYP1-5</strain>
    </source>
</reference>
<accession>A0A5D3F8F3</accession>